<keyword evidence="3" id="KW-0830">Ubiquinone</keyword>
<dbReference type="PANTHER" id="PTHR10884:SF14">
    <property type="entry name" value="NADH DEHYDROGENASE [UBIQUINONE] IRON-SULFUR PROTEIN 3, MITOCHONDRIAL"/>
    <property type="match status" value="1"/>
</dbReference>
<dbReference type="PANTHER" id="PTHR10884">
    <property type="entry name" value="NADH DEHYDROGENASE UBIQUINONE IRON-SULFUR PROTEIN 3"/>
    <property type="match status" value="1"/>
</dbReference>
<protein>
    <recommendedName>
        <fullName evidence="3">NADH-quinone oxidoreductase subunit C</fullName>
        <ecNumber evidence="3">7.1.1.-</ecNumber>
    </recommendedName>
    <alternativeName>
        <fullName evidence="3">NADH dehydrogenase I subunit C</fullName>
    </alternativeName>
    <alternativeName>
        <fullName evidence="3">NDH-1 subunit C</fullName>
    </alternativeName>
</protein>
<name>A0A8J6YIW0_9PROT</name>
<dbReference type="Pfam" id="PF00329">
    <property type="entry name" value="Complex1_30kDa"/>
    <property type="match status" value="1"/>
</dbReference>
<comment type="subunit">
    <text evidence="3">NDH-1 is composed of 14 different subunits. Subunits NuoB, C, D, E, F, and G constitute the peripheral sector of the complex.</text>
</comment>
<keyword evidence="7" id="KW-0560">Oxidoreductase</keyword>
<keyword evidence="3 4" id="KW-0520">NAD</keyword>
<keyword evidence="3 4" id="KW-1278">Translocase</keyword>
<organism evidence="7 8">
    <name type="scientific">Phaeovibrio sulfidiphilus</name>
    <dbReference type="NCBI Taxonomy" id="1220600"/>
    <lineage>
        <taxon>Bacteria</taxon>
        <taxon>Pseudomonadati</taxon>
        <taxon>Pseudomonadota</taxon>
        <taxon>Alphaproteobacteria</taxon>
        <taxon>Rhodospirillales</taxon>
        <taxon>Rhodospirillaceae</taxon>
        <taxon>Phaeovibrio</taxon>
    </lineage>
</organism>
<dbReference type="EC" id="7.1.1.-" evidence="3"/>
<evidence type="ECO:0000256" key="1">
    <source>
        <dbReference type="ARBA" id="ARBA00007569"/>
    </source>
</evidence>
<dbReference type="Gene3D" id="3.30.460.80">
    <property type="entry name" value="NADH:ubiquinone oxidoreductase, 30kDa subunit"/>
    <property type="match status" value="1"/>
</dbReference>
<dbReference type="GO" id="GO:0048038">
    <property type="term" value="F:quinone binding"/>
    <property type="evidence" value="ECO:0007669"/>
    <property type="project" value="UniProtKB-KW"/>
</dbReference>
<gene>
    <name evidence="3" type="primary">nuoC</name>
    <name evidence="7" type="ORF">IHV25_05430</name>
</gene>
<proteinExistence type="inferred from homology"/>
<dbReference type="GO" id="GO:0050136">
    <property type="term" value="F:NADH dehydrogenase (quinone) (non-electrogenic) activity"/>
    <property type="evidence" value="ECO:0007669"/>
    <property type="project" value="UniProtKB-UniRule"/>
</dbReference>
<dbReference type="HAMAP" id="MF_01357">
    <property type="entry name" value="NDH1_NuoC"/>
    <property type="match status" value="1"/>
</dbReference>
<sequence>MTGTVTERLDSLRDIAARLESELEDEVIRVSFEKDELVVLAVRSTVPQVLSFLKEDAACLFEQLVDVCGVDYPEREERFEVVYNLLSMRYNLRIRVKVHASEDTPVPSVVSVFPSANWFERETFDMYGVIFSDHPDLRRILTDYGFEGHPQRKDFPLSGFKEIRYDEELGRVVYQPVRLVQDFRDFDFASPWESMDDQVARARGCAAQLPGDEKATEGKGA</sequence>
<keyword evidence="8" id="KW-1185">Reference proteome</keyword>
<dbReference type="InterPro" id="IPR020396">
    <property type="entry name" value="NADH_UbQ_OxRdtase_CS"/>
</dbReference>
<evidence type="ECO:0000313" key="7">
    <source>
        <dbReference type="EMBL" id="MBE1237086.1"/>
    </source>
</evidence>
<reference evidence="7" key="1">
    <citation type="submission" date="2020-10" db="EMBL/GenBank/DDBJ databases">
        <title>Genome sequence of the unusual species of purple photosynthetic bacteria, Phaeovibrio sulfidiphilus DSM 23193, type strain.</title>
        <authorList>
            <person name="Kyndt J.A."/>
            <person name="Meyer T.E."/>
        </authorList>
    </citation>
    <scope>NUCLEOTIDE SEQUENCE</scope>
    <source>
        <strain evidence="7">DSM 23193</strain>
    </source>
</reference>
<dbReference type="RefSeq" id="WP_192534092.1">
    <property type="nucleotide sequence ID" value="NZ_JACZHT010000003.1"/>
</dbReference>
<dbReference type="GO" id="GO:0008137">
    <property type="term" value="F:NADH dehydrogenase (ubiquinone) activity"/>
    <property type="evidence" value="ECO:0007669"/>
    <property type="project" value="InterPro"/>
</dbReference>
<comment type="similarity">
    <text evidence="1 3 4">Belongs to the complex I 30 kDa subunit family.</text>
</comment>
<keyword evidence="2 3" id="KW-0813">Transport</keyword>
<dbReference type="PROSITE" id="PS00542">
    <property type="entry name" value="COMPLEX1_30K"/>
    <property type="match status" value="1"/>
</dbReference>
<dbReference type="NCBIfam" id="NF004730">
    <property type="entry name" value="PRK06074.1-1"/>
    <property type="match status" value="1"/>
</dbReference>
<dbReference type="AlphaFoldDB" id="A0A8J6YIW0"/>
<evidence type="ECO:0000256" key="2">
    <source>
        <dbReference type="ARBA" id="ARBA00022448"/>
    </source>
</evidence>
<comment type="function">
    <text evidence="3">NDH-1 shuttles electrons from NADH, via FMN and iron-sulfur (Fe-S) centers, to quinones in the respiratory chain. The immediate electron acceptor for the enzyme in this species is believed to be ubiquinone. Couples the redox reaction to proton translocation (for every two electrons transferred, four hydrogen ions are translocated across the cytoplasmic membrane), and thus conserves the redox energy in a proton gradient.</text>
</comment>
<dbReference type="InterPro" id="IPR037232">
    <property type="entry name" value="NADH_quin_OxRdtase_su_C/D-like"/>
</dbReference>
<dbReference type="EMBL" id="JACZHT010000003">
    <property type="protein sequence ID" value="MBE1237086.1"/>
    <property type="molecule type" value="Genomic_DNA"/>
</dbReference>
<evidence type="ECO:0000256" key="3">
    <source>
        <dbReference type="HAMAP-Rule" id="MF_01357"/>
    </source>
</evidence>
<comment type="caution">
    <text evidence="7">The sequence shown here is derived from an EMBL/GenBank/DDBJ whole genome shotgun (WGS) entry which is preliminary data.</text>
</comment>
<dbReference type="NCBIfam" id="NF004733">
    <property type="entry name" value="PRK06074.1-5"/>
    <property type="match status" value="1"/>
</dbReference>
<dbReference type="InterPro" id="IPR010218">
    <property type="entry name" value="NADH_DH_suC"/>
</dbReference>
<keyword evidence="3" id="KW-0472">Membrane</keyword>
<evidence type="ECO:0000256" key="4">
    <source>
        <dbReference type="RuleBase" id="RU003456"/>
    </source>
</evidence>
<dbReference type="SUPFAM" id="SSF143243">
    <property type="entry name" value="Nqo5-like"/>
    <property type="match status" value="1"/>
</dbReference>
<evidence type="ECO:0000259" key="6">
    <source>
        <dbReference type="Pfam" id="PF00329"/>
    </source>
</evidence>
<comment type="catalytic activity">
    <reaction evidence="3 5">
        <text>a quinone + NADH + 5 H(+)(in) = a quinol + NAD(+) + 4 H(+)(out)</text>
        <dbReference type="Rhea" id="RHEA:57888"/>
        <dbReference type="ChEBI" id="CHEBI:15378"/>
        <dbReference type="ChEBI" id="CHEBI:24646"/>
        <dbReference type="ChEBI" id="CHEBI:57540"/>
        <dbReference type="ChEBI" id="CHEBI:57945"/>
        <dbReference type="ChEBI" id="CHEBI:132124"/>
    </reaction>
</comment>
<feature type="domain" description="NADH:ubiquinone oxidoreductase 30kDa subunit" evidence="6">
    <location>
        <begin position="43"/>
        <end position="160"/>
    </location>
</feature>
<dbReference type="InterPro" id="IPR001268">
    <property type="entry name" value="NADH_UbQ_OxRdtase_30kDa_su"/>
</dbReference>
<dbReference type="NCBIfam" id="TIGR01961">
    <property type="entry name" value="NuoC_fam"/>
    <property type="match status" value="1"/>
</dbReference>
<dbReference type="Proteomes" id="UP000631034">
    <property type="component" value="Unassembled WGS sequence"/>
</dbReference>
<keyword evidence="3" id="KW-1003">Cell membrane</keyword>
<keyword evidence="3 5" id="KW-0874">Quinone</keyword>
<evidence type="ECO:0000256" key="5">
    <source>
        <dbReference type="RuleBase" id="RU003582"/>
    </source>
</evidence>
<dbReference type="GO" id="GO:0005886">
    <property type="term" value="C:plasma membrane"/>
    <property type="evidence" value="ECO:0007669"/>
    <property type="project" value="UniProtKB-SubCell"/>
</dbReference>
<accession>A0A8J6YIW0</accession>
<evidence type="ECO:0000313" key="8">
    <source>
        <dbReference type="Proteomes" id="UP000631034"/>
    </source>
</evidence>
<comment type="subcellular location">
    <subcellularLocation>
        <location evidence="3">Cell membrane</location>
        <topology evidence="3">Peripheral membrane protein</topology>
        <orientation evidence="3">Cytoplasmic side</orientation>
    </subcellularLocation>
</comment>